<dbReference type="AlphaFoldDB" id="A0A093UTR3"/>
<reference key="1">
    <citation type="journal article" date="2014" name="PLoS Genet.">
        <title>Signature Gene Expression Reveals Novel Clues to the Molecular Mechanisms of Dimorphic Transition in Penicillium marneffei.</title>
        <authorList>
            <person name="Yang E."/>
            <person name="Wang G."/>
            <person name="Cai J."/>
            <person name="Woo P.C."/>
            <person name="Lau S.K."/>
            <person name="Yuen K.-Y."/>
            <person name="Chow W.-N."/>
            <person name="Lin X."/>
        </authorList>
    </citation>
    <scope>NUCLEOTIDE SEQUENCE [LARGE SCALE GENOMIC DNA]</scope>
    <source>
        <strain>PM1</strain>
    </source>
</reference>
<organism evidence="1">
    <name type="scientific">Talaromyces marneffei PM1</name>
    <dbReference type="NCBI Taxonomy" id="1077442"/>
    <lineage>
        <taxon>Eukaryota</taxon>
        <taxon>Fungi</taxon>
        <taxon>Dikarya</taxon>
        <taxon>Ascomycota</taxon>
        <taxon>Pezizomycotina</taxon>
        <taxon>Eurotiomycetes</taxon>
        <taxon>Eurotiomycetidae</taxon>
        <taxon>Eurotiales</taxon>
        <taxon>Trichocomaceae</taxon>
        <taxon>Talaromyces</taxon>
        <taxon>Talaromyces sect. Talaromyces</taxon>
    </lineage>
</organism>
<reference evidence="1" key="2">
    <citation type="journal article" date="2014" name="PLoS Genet.">
        <title>Signature gene expression reveals novel clues to the molecular mechanisms of dimorphic transition in Penicillium marneffei.</title>
        <authorList>
            <person name="Yang E."/>
            <person name="Wang G."/>
            <person name="Cai J."/>
            <person name="Woo P.C."/>
            <person name="Lau S.K."/>
            <person name="Yuen K.-Y."/>
            <person name="Chow W.-N."/>
            <person name="Lin X."/>
        </authorList>
    </citation>
    <scope>NUCLEOTIDE SEQUENCE</scope>
    <source>
        <strain evidence="1">PM1</strain>
    </source>
</reference>
<evidence type="ECO:0000313" key="1">
    <source>
        <dbReference type="EMBL" id="KFX41064.1"/>
    </source>
</evidence>
<dbReference type="HOGENOM" id="CLU_2777645_0_0_1"/>
<name>A0A093UTR3_TALMA</name>
<protein>
    <submittedName>
        <fullName evidence="1">Uncharacterized protein</fullName>
    </submittedName>
</protein>
<dbReference type="EMBL" id="JPOX01000073">
    <property type="protein sequence ID" value="KFX41064.1"/>
    <property type="molecule type" value="Genomic_DNA"/>
</dbReference>
<accession>A0A093UTR3</accession>
<gene>
    <name evidence="1" type="ORF">GQ26_0730100</name>
</gene>
<comment type="caution">
    <text evidence="1">The sequence shown here is derived from an EMBL/GenBank/DDBJ whole genome shotgun (WGS) entry which is preliminary data.</text>
</comment>
<sequence>MYLSIARRSPLVYCSVHTPEEEKEERKSLGAASELSCQARLGLPWEVLAELSPVKKKNICTEYLPTLIT</sequence>
<proteinExistence type="predicted"/>